<evidence type="ECO:0000313" key="3">
    <source>
        <dbReference type="Proteomes" id="UP000009320"/>
    </source>
</evidence>
<accession>I7KG14</accession>
<dbReference type="EMBL" id="CAKE01000001">
    <property type="protein sequence ID" value="CCI80870.1"/>
    <property type="molecule type" value="Genomic_DNA"/>
</dbReference>
<comment type="caution">
    <text evidence="2">The sequence shown here is derived from an EMBL/GenBank/DDBJ whole genome shotgun (WGS) entry which is preliminary data.</text>
</comment>
<feature type="transmembrane region" description="Helical" evidence="1">
    <location>
        <begin position="21"/>
        <end position="41"/>
    </location>
</feature>
<proteinExistence type="predicted"/>
<dbReference type="Pfam" id="PF11772">
    <property type="entry name" value="EpuA"/>
    <property type="match status" value="1"/>
</dbReference>
<keyword evidence="1" id="KW-0472">Membrane</keyword>
<evidence type="ECO:0008006" key="4">
    <source>
        <dbReference type="Google" id="ProtNLM"/>
    </source>
</evidence>
<dbReference type="Proteomes" id="UP000009320">
    <property type="component" value="Unassembled WGS sequence"/>
</dbReference>
<keyword evidence="1" id="KW-1133">Transmembrane helix</keyword>
<gene>
    <name evidence="2" type="ORF">BN55_02895</name>
</gene>
<dbReference type="InterPro" id="IPR024596">
    <property type="entry name" value="RNApol_su_b/EpuA"/>
</dbReference>
<dbReference type="OrthoDB" id="2300232at2"/>
<sequence length="61" mass="6945">MNNRIFDPEAILLRLRKFGKILLCLIVTMLIGALIGCTVASGNPFAIFFPSTWIHFFEFLN</sequence>
<dbReference type="AlphaFoldDB" id="I7KG14"/>
<name>I7KG14_9LACO</name>
<evidence type="ECO:0000313" key="2">
    <source>
        <dbReference type="EMBL" id="CCI80870.1"/>
    </source>
</evidence>
<dbReference type="eggNOG" id="ENOG50302PG">
    <property type="taxonomic scope" value="Bacteria"/>
</dbReference>
<evidence type="ECO:0000256" key="1">
    <source>
        <dbReference type="SAM" id="Phobius"/>
    </source>
</evidence>
<protein>
    <recommendedName>
        <fullName evidence="4">DNA-directed RNA polymerase subunit beta</fullName>
    </recommendedName>
</protein>
<keyword evidence="3" id="KW-1185">Reference proteome</keyword>
<organism evidence="2 3">
    <name type="scientific">Lactobacillus hominis DSM 23910 = CRBIP 24.179</name>
    <dbReference type="NCBI Taxonomy" id="1423758"/>
    <lineage>
        <taxon>Bacteria</taxon>
        <taxon>Bacillati</taxon>
        <taxon>Bacillota</taxon>
        <taxon>Bacilli</taxon>
        <taxon>Lactobacillales</taxon>
        <taxon>Lactobacillaceae</taxon>
        <taxon>Lactobacillus</taxon>
    </lineage>
</organism>
<keyword evidence="1" id="KW-0812">Transmembrane</keyword>
<reference evidence="2 3" key="1">
    <citation type="submission" date="2012-06" db="EMBL/GenBank/DDBJ databases">
        <title>Draft Genome Sequence of Lactobacillus hominis Strain CRBIP 24.179T, isolated from human intestine.</title>
        <authorList>
            <person name="Cousin S."/>
            <person name="Ma L."/>
            <person name="Bizet C."/>
            <person name="Loux V."/>
            <person name="Bouchier C."/>
            <person name="Clermont D."/>
            <person name="Creno S."/>
        </authorList>
    </citation>
    <scope>NUCLEOTIDE SEQUENCE [LARGE SCALE GENOMIC DNA]</scope>
    <source>
        <strain evidence="3">CRBIP 24.179T</strain>
    </source>
</reference>